<feature type="active site" description="Nucleophile" evidence="3">
    <location>
        <position position="383"/>
    </location>
</feature>
<dbReference type="Gene3D" id="3.30.870.10">
    <property type="entry name" value="Endonuclease Chain A"/>
    <property type="match status" value="2"/>
</dbReference>
<dbReference type="CDD" id="cd00060">
    <property type="entry name" value="FHA"/>
    <property type="match status" value="1"/>
</dbReference>
<feature type="binding site" evidence="4">
    <location>
        <position position="385"/>
    </location>
    <ligand>
        <name>substrate</name>
    </ligand>
</feature>
<dbReference type="SUPFAM" id="SSF49879">
    <property type="entry name" value="SMAD/FHA domain"/>
    <property type="match status" value="1"/>
</dbReference>
<evidence type="ECO:0000313" key="8">
    <source>
        <dbReference type="Proteomes" id="UP001085076"/>
    </source>
</evidence>
<dbReference type="InterPro" id="IPR014905">
    <property type="entry name" value="HIRAN"/>
</dbReference>
<dbReference type="GO" id="GO:0006281">
    <property type="term" value="P:DNA repair"/>
    <property type="evidence" value="ECO:0007669"/>
    <property type="project" value="InterPro"/>
</dbReference>
<evidence type="ECO:0000313" key="7">
    <source>
        <dbReference type="EMBL" id="KAJ0988696.1"/>
    </source>
</evidence>
<evidence type="ECO:0000256" key="1">
    <source>
        <dbReference type="ARBA" id="ARBA00022723"/>
    </source>
</evidence>
<keyword evidence="8" id="KW-1185">Reference proteome</keyword>
<keyword evidence="2" id="KW-0378">Hydrolase</keyword>
<dbReference type="InterPro" id="IPR010347">
    <property type="entry name" value="Tdp1"/>
</dbReference>
<dbReference type="Gene3D" id="2.60.200.20">
    <property type="match status" value="1"/>
</dbReference>
<dbReference type="GO" id="GO:0008081">
    <property type="term" value="F:phosphoric diester hydrolase activity"/>
    <property type="evidence" value="ECO:0007669"/>
    <property type="project" value="InterPro"/>
</dbReference>
<feature type="active site" description="Proton donor/acceptor" evidence="3">
    <location>
        <position position="808"/>
    </location>
</feature>
<name>A0A9D5HU58_9LILI</name>
<feature type="site" description="Interaction with DNA" evidence="5">
    <location>
        <position position="836"/>
    </location>
</feature>
<evidence type="ECO:0000256" key="4">
    <source>
        <dbReference type="PIRSR" id="PIRSR610347-2"/>
    </source>
</evidence>
<evidence type="ECO:0000259" key="6">
    <source>
        <dbReference type="PROSITE" id="PS50006"/>
    </source>
</evidence>
<evidence type="ECO:0000256" key="5">
    <source>
        <dbReference type="PIRSR" id="PIRSR610347-3"/>
    </source>
</evidence>
<feature type="domain" description="FHA" evidence="6">
    <location>
        <begin position="40"/>
        <end position="100"/>
    </location>
</feature>
<dbReference type="CDD" id="cd09123">
    <property type="entry name" value="PLDc_Tdp1_2"/>
    <property type="match status" value="1"/>
</dbReference>
<dbReference type="OrthoDB" id="47785at2759"/>
<reference evidence="7" key="1">
    <citation type="submission" date="2021-03" db="EMBL/GenBank/DDBJ databases">
        <authorList>
            <person name="Li Z."/>
            <person name="Yang C."/>
        </authorList>
    </citation>
    <scope>NUCLEOTIDE SEQUENCE</scope>
    <source>
        <strain evidence="7">Dzin_1.0</strain>
        <tissue evidence="7">Leaf</tissue>
    </source>
</reference>
<dbReference type="CDD" id="cd09122">
    <property type="entry name" value="PLDc_Tdp1_1"/>
    <property type="match status" value="1"/>
</dbReference>
<dbReference type="Pfam" id="PF06087">
    <property type="entry name" value="Tyr-DNA_phospho"/>
    <property type="match status" value="2"/>
</dbReference>
<keyword evidence="1" id="KW-0479">Metal-binding</keyword>
<dbReference type="GO" id="GO:0008270">
    <property type="term" value="F:zinc ion binding"/>
    <property type="evidence" value="ECO:0007669"/>
    <property type="project" value="InterPro"/>
</dbReference>
<evidence type="ECO:0000256" key="2">
    <source>
        <dbReference type="ARBA" id="ARBA00022801"/>
    </source>
</evidence>
<dbReference type="GO" id="GO:0016818">
    <property type="term" value="F:hydrolase activity, acting on acid anhydrides, in phosphorus-containing anhydrides"/>
    <property type="evidence" value="ECO:0007669"/>
    <property type="project" value="InterPro"/>
</dbReference>
<dbReference type="Proteomes" id="UP001085076">
    <property type="component" value="Miscellaneous, Linkage group lg01"/>
</dbReference>
<reference evidence="7" key="2">
    <citation type="journal article" date="2022" name="Hortic Res">
        <title>The genome of Dioscorea zingiberensis sheds light on the biosynthesis, origin and evolution of the medicinally important diosgenin saponins.</title>
        <authorList>
            <person name="Li Y."/>
            <person name="Tan C."/>
            <person name="Li Z."/>
            <person name="Guo J."/>
            <person name="Li S."/>
            <person name="Chen X."/>
            <person name="Wang C."/>
            <person name="Dai X."/>
            <person name="Yang H."/>
            <person name="Song W."/>
            <person name="Hou L."/>
            <person name="Xu J."/>
            <person name="Tong Z."/>
            <person name="Xu A."/>
            <person name="Yuan X."/>
            <person name="Wang W."/>
            <person name="Yang Q."/>
            <person name="Chen L."/>
            <person name="Sun Z."/>
            <person name="Wang K."/>
            <person name="Pan B."/>
            <person name="Chen J."/>
            <person name="Bao Y."/>
            <person name="Liu F."/>
            <person name="Qi X."/>
            <person name="Gang D.R."/>
            <person name="Wen J."/>
            <person name="Li J."/>
        </authorList>
    </citation>
    <scope>NUCLEOTIDE SEQUENCE</scope>
    <source>
        <strain evidence="7">Dzin_1.0</strain>
    </source>
</reference>
<dbReference type="Pfam" id="PF08797">
    <property type="entry name" value="HIRAN"/>
    <property type="match status" value="1"/>
</dbReference>
<dbReference type="EMBL" id="JAGGNH010000001">
    <property type="protein sequence ID" value="KAJ0988696.1"/>
    <property type="molecule type" value="Genomic_DNA"/>
</dbReference>
<dbReference type="SUPFAM" id="SSF56024">
    <property type="entry name" value="Phospholipase D/nuclease"/>
    <property type="match status" value="2"/>
</dbReference>
<dbReference type="PANTHER" id="PTHR12415">
    <property type="entry name" value="TYROSYL-DNA PHOSPHODIESTERASE 1"/>
    <property type="match status" value="1"/>
</dbReference>
<comment type="caution">
    <text evidence="7">The sequence shown here is derived from an EMBL/GenBank/DDBJ whole genome shotgun (WGS) entry which is preliminary data.</text>
</comment>
<dbReference type="Gene3D" id="3.30.70.2330">
    <property type="match status" value="1"/>
</dbReference>
<dbReference type="AlphaFoldDB" id="A0A9D5HU58"/>
<organism evidence="7 8">
    <name type="scientific">Dioscorea zingiberensis</name>
    <dbReference type="NCBI Taxonomy" id="325984"/>
    <lineage>
        <taxon>Eukaryota</taxon>
        <taxon>Viridiplantae</taxon>
        <taxon>Streptophyta</taxon>
        <taxon>Embryophyta</taxon>
        <taxon>Tracheophyta</taxon>
        <taxon>Spermatophyta</taxon>
        <taxon>Magnoliopsida</taxon>
        <taxon>Liliopsida</taxon>
        <taxon>Dioscoreales</taxon>
        <taxon>Dioscoreaceae</taxon>
        <taxon>Dioscorea</taxon>
    </lineage>
</organism>
<sequence>MEVRNPSNRNERSSRSAAFALLRSLSGGSDLISILPDRIYSVGRDKRRCDIIVLDAGRCVSRMHCQIILDGSDGKLRLVDGFFLQTRPSLNGVFINGRRLRRGVGSVLSVGDEILLGCRSGLSVGCQVRHGFVVEKIVLHGVAGCSDACKVFDSMRVVDPGALGNMELGTRAGLLLRHCANILQAADPVSYLRNSLDLDIGVGNAGINNIMDSGDDLIVAGTKDSSVHFVQSCEDGVCLGNPTKKIKQTGCPAQPREDTVRSCNSDGKMFFLNRLEFIGCNMMGKSNVVSLPELFHPVEGLVRVFAATFTSDVPWFLSSCQLPSHLPITIACHSTEKCWSSSPDKRTAKPYPDYPNLLLVYPPFPDIIAFGKDRKKQGVACHHPKLFVLQREDYIRVIVTSANLVSKQWNNVTNTVWLQDFPRRSSPEYSSLFGTPEHIKADFVAQLAGFMASLVIDVPSQAHWITELTKFDFSGSQGYLVASVPGVHVQNPSYFRADHCLSAKQIVRLQPNAVDFLGSVHSSVVGLRHRFSTTTDSTGAQLKILASILGKGRENASGLLEVLLRRNNNIPADVNAVSILVADLDEFSEGDCLQLGFLPRDVASWVSPLSDGGFFRFSAFIYPKEALAAALDANNMKAQLILYVSQGPKFSEISRLIQPVHIVPLCSLLASIQRCLGLWRLEEVLSQHKWPDTLETDFVYASSSIGTSVSPQFLAAFSSASGKRLHQQVDSDESDPEWGCWSAKHEARNPSMKIIFPTIERVRNGAYGILPSRFLLSLSEKTWQRLRTSGIFCDAVPHPDYRVGYPMHVKVARRRFRSRTGTSSFGWIYSGSHNFSAAAWGHIVHLPSQSKVPDEISPRLHICNYELGILIVVPPPKEADKGNLDLDEVMLPFVTPAPKYKESDKPATALAMREALAEATVAQREISLGAFAAEDGDVPEEAEEEISNTDEFVAEEKEEERIYAEMLWSQMDSSET</sequence>
<dbReference type="SMART" id="SM00240">
    <property type="entry name" value="FHA"/>
    <property type="match status" value="1"/>
</dbReference>
<gene>
    <name evidence="7" type="ORF">J5N97_007052</name>
</gene>
<feature type="binding site" evidence="4">
    <location>
        <position position="810"/>
    </location>
    <ligand>
        <name>substrate</name>
    </ligand>
</feature>
<dbReference type="GO" id="GO:0003676">
    <property type="term" value="F:nucleic acid binding"/>
    <property type="evidence" value="ECO:0007669"/>
    <property type="project" value="InterPro"/>
</dbReference>
<evidence type="ECO:0000256" key="3">
    <source>
        <dbReference type="PIRSR" id="PIRSR610347-1"/>
    </source>
</evidence>
<dbReference type="SMART" id="SM00910">
    <property type="entry name" value="HIRAN"/>
    <property type="match status" value="1"/>
</dbReference>
<dbReference type="PROSITE" id="PS50006">
    <property type="entry name" value="FHA_DOMAIN"/>
    <property type="match status" value="1"/>
</dbReference>
<dbReference type="Pfam" id="PF00498">
    <property type="entry name" value="FHA"/>
    <property type="match status" value="1"/>
</dbReference>
<dbReference type="PANTHER" id="PTHR12415:SF3">
    <property type="entry name" value="OS04G0403400 PROTEIN"/>
    <property type="match status" value="1"/>
</dbReference>
<dbReference type="InterPro" id="IPR008984">
    <property type="entry name" value="SMAD_FHA_dom_sf"/>
</dbReference>
<accession>A0A9D5HU58</accession>
<proteinExistence type="predicted"/>
<protein>
    <recommendedName>
        <fullName evidence="6">FHA domain-containing protein</fullName>
    </recommendedName>
</protein>
<dbReference type="GO" id="GO:0005634">
    <property type="term" value="C:nucleus"/>
    <property type="evidence" value="ECO:0007669"/>
    <property type="project" value="InterPro"/>
</dbReference>
<dbReference type="InterPro" id="IPR000253">
    <property type="entry name" value="FHA_dom"/>
</dbReference>